<dbReference type="Gene3D" id="1.10.10.60">
    <property type="entry name" value="Homeodomain-like"/>
    <property type="match status" value="1"/>
</dbReference>
<dbReference type="CDD" id="cd11660">
    <property type="entry name" value="SANT_TRF"/>
    <property type="match status" value="1"/>
</dbReference>
<keyword evidence="3" id="KW-1185">Reference proteome</keyword>
<dbReference type="EMBL" id="LUCH01009594">
    <property type="protein sequence ID" value="KAF5395980.1"/>
    <property type="molecule type" value="Genomic_DNA"/>
</dbReference>
<evidence type="ECO:0000313" key="2">
    <source>
        <dbReference type="EMBL" id="KAF5395980.1"/>
    </source>
</evidence>
<gene>
    <name evidence="2" type="ORF">PHET_11473</name>
</gene>
<evidence type="ECO:0000313" key="3">
    <source>
        <dbReference type="Proteomes" id="UP000748531"/>
    </source>
</evidence>
<reference evidence="2" key="1">
    <citation type="submission" date="2019-05" db="EMBL/GenBank/DDBJ databases">
        <title>Annotation for the trematode Paragonimus heterotremus.</title>
        <authorList>
            <person name="Choi Y.-J."/>
        </authorList>
    </citation>
    <scope>NUCLEOTIDE SEQUENCE</scope>
    <source>
        <strain evidence="2">LC</strain>
    </source>
</reference>
<dbReference type="AlphaFoldDB" id="A0A8J4WMG3"/>
<sequence>MHNYKNPATGGTPHGISDRVSFQDINRSVHDELVNMNLQPTNSSETVVHNPPCACWERAFQLSDIMKLVQAVLNDFSSGNSCSTDQPSLTSKEQSVIRELKAQLTCIQSLYFLWTLCDQVLSLNPEENIVLRASTSQESINVSNGDLSGKSVNQPENSLDIPELSDRSLFKRLQTKGRNNSTVATELSESDVPQRSSRRQLARKTLFTQFIGPTSTPPPSPAQTLPPRLLIHLHDTDGRGQTRLPWSVEESIALWYGVHYYPGTASWSSIWRQSFRRSGRTQVNLKDRWRVIQRNVVVRDAVCQAFLSWKSELLSRPERSADDTNLPIPVIVRSVVK</sequence>
<accession>A0A8J4WMG3</accession>
<dbReference type="SUPFAM" id="SSF46689">
    <property type="entry name" value="Homeodomain-like"/>
    <property type="match status" value="1"/>
</dbReference>
<dbReference type="Proteomes" id="UP000748531">
    <property type="component" value="Unassembled WGS sequence"/>
</dbReference>
<proteinExistence type="predicted"/>
<dbReference type="OrthoDB" id="608866at2759"/>
<comment type="caution">
    <text evidence="2">The sequence shown here is derived from an EMBL/GenBank/DDBJ whole genome shotgun (WGS) entry which is preliminary data.</text>
</comment>
<dbReference type="InterPro" id="IPR009057">
    <property type="entry name" value="Homeodomain-like_sf"/>
</dbReference>
<dbReference type="PROSITE" id="PS50090">
    <property type="entry name" value="MYB_LIKE"/>
    <property type="match status" value="1"/>
</dbReference>
<name>A0A8J4WMG3_9TREM</name>
<feature type="domain" description="Myb-like" evidence="1">
    <location>
        <begin position="238"/>
        <end position="293"/>
    </location>
</feature>
<dbReference type="InterPro" id="IPR001005">
    <property type="entry name" value="SANT/Myb"/>
</dbReference>
<protein>
    <recommendedName>
        <fullName evidence="1">Myb-like domain-containing protein</fullName>
    </recommendedName>
</protein>
<evidence type="ECO:0000259" key="1">
    <source>
        <dbReference type="PROSITE" id="PS50090"/>
    </source>
</evidence>
<organism evidence="2 3">
    <name type="scientific">Paragonimus heterotremus</name>
    <dbReference type="NCBI Taxonomy" id="100268"/>
    <lineage>
        <taxon>Eukaryota</taxon>
        <taxon>Metazoa</taxon>
        <taxon>Spiralia</taxon>
        <taxon>Lophotrochozoa</taxon>
        <taxon>Platyhelminthes</taxon>
        <taxon>Trematoda</taxon>
        <taxon>Digenea</taxon>
        <taxon>Plagiorchiida</taxon>
        <taxon>Troglotremata</taxon>
        <taxon>Troglotrematidae</taxon>
        <taxon>Paragonimus</taxon>
    </lineage>
</organism>